<gene>
    <name evidence="6" type="ORF">NATSA_08910</name>
</gene>
<keyword evidence="7" id="KW-1185">Reference proteome</keyword>
<dbReference type="Pfam" id="PF04357">
    <property type="entry name" value="TamB"/>
    <property type="match status" value="1"/>
</dbReference>
<evidence type="ECO:0000313" key="7">
    <source>
        <dbReference type="Proteomes" id="UP000673975"/>
    </source>
</evidence>
<dbReference type="PANTHER" id="PTHR36985">
    <property type="entry name" value="TRANSLOCATION AND ASSEMBLY MODULE SUBUNIT TAMB"/>
    <property type="match status" value="1"/>
</dbReference>
<evidence type="ECO:0000256" key="4">
    <source>
        <dbReference type="ARBA" id="ARBA00023136"/>
    </source>
</evidence>
<dbReference type="GO" id="GO:0005886">
    <property type="term" value="C:plasma membrane"/>
    <property type="evidence" value="ECO:0007669"/>
    <property type="project" value="InterPro"/>
</dbReference>
<protein>
    <submittedName>
        <fullName evidence="6">Translocation/assembly module TamB domain-containing protein</fullName>
    </submittedName>
</protein>
<comment type="caution">
    <text evidence="6">The sequence shown here is derived from an EMBL/GenBank/DDBJ whole genome shotgun (WGS) entry which is preliminary data.</text>
</comment>
<dbReference type="EMBL" id="JAFIDN010000006">
    <property type="protein sequence ID" value="MBP3192781.1"/>
    <property type="molecule type" value="Genomic_DNA"/>
</dbReference>
<organism evidence="6 7">
    <name type="scientific">Natronogracilivirga saccharolytica</name>
    <dbReference type="NCBI Taxonomy" id="2812953"/>
    <lineage>
        <taxon>Bacteria</taxon>
        <taxon>Pseudomonadati</taxon>
        <taxon>Balneolota</taxon>
        <taxon>Balneolia</taxon>
        <taxon>Balneolales</taxon>
        <taxon>Cyclonatronaceae</taxon>
        <taxon>Natronogracilivirga</taxon>
    </lineage>
</organism>
<accession>A0A8J7UVP8</accession>
<reference evidence="6" key="1">
    <citation type="submission" date="2021-02" db="EMBL/GenBank/DDBJ databases">
        <title>Natronogracilivirga saccharolytica gen. nov. sp. nov. a new anaerobic, haloalkiliphilic carbohydrate-fermenting bacterium from soda lake and proposing of Cyclonatronumiaceae fam. nov. in the phylum Balneolaeota.</title>
        <authorList>
            <person name="Zhilina T.N."/>
            <person name="Sorokin D.Y."/>
            <person name="Zavarzina D.G."/>
            <person name="Toshchakov S.V."/>
            <person name="Kublanov I.V."/>
        </authorList>
    </citation>
    <scope>NUCLEOTIDE SEQUENCE</scope>
    <source>
        <strain evidence="6">Z-1702</strain>
    </source>
</reference>
<dbReference type="Proteomes" id="UP000673975">
    <property type="component" value="Unassembled WGS sequence"/>
</dbReference>
<evidence type="ECO:0000256" key="3">
    <source>
        <dbReference type="ARBA" id="ARBA00022989"/>
    </source>
</evidence>
<proteinExistence type="predicted"/>
<dbReference type="PANTHER" id="PTHR36985:SF1">
    <property type="entry name" value="TRANSLOCATION AND ASSEMBLY MODULE SUBUNIT TAMB"/>
    <property type="match status" value="1"/>
</dbReference>
<keyword evidence="4" id="KW-0472">Membrane</keyword>
<keyword evidence="2" id="KW-0812">Transmembrane</keyword>
<name>A0A8J7UVP8_9BACT</name>
<evidence type="ECO:0000256" key="1">
    <source>
        <dbReference type="ARBA" id="ARBA00004167"/>
    </source>
</evidence>
<dbReference type="GO" id="GO:0009306">
    <property type="term" value="P:protein secretion"/>
    <property type="evidence" value="ECO:0007669"/>
    <property type="project" value="InterPro"/>
</dbReference>
<sequence>MTESKETHSAKKRRKWPWITLLVVLILLGGLRLALRSDLLLDYLRNEIEERASETLDAELRIGRLEGDLWSHLNILQVSLHEPGEGGPESGVAAIDSIHISWSLADVIFRRPLEVRKVHIHGVQADLRQDEYGNWNILALLPEADEAAPDEPDDDAFEFILSDVRLTASEIAIDARAVLPDEPVSIRDLQLVSSLGRDERGFFVDIGKLDLSLHESRMEEPVKLRSKASWDGRRITLDRLLVTSAYTLLETSGTYDTITSSVDLETLLDPLSWQEAESYFDAYPIRQDLDIRVRLGGSRQDLQAGITIHAPGLEDLQIDTRWSVLQEPVLTGVSMSSGRVDAATLTGDDTLDAAIGGMSLHLEGSVPVPEWDRVSVTGNLNVQDIAFDGHGLSGLEMGFNAGEGVLETDLALYKSGESFAANLQANRWWDEEISWKVSWRGEALDPAHWSGMDRLAGVISLEGWASGNGLQPGEEPWMAGLTISQLELLDMPELTTEITAEVTADTLDVIALTKTAGAEIDLSANLLWQRDIPQYSAEAGFRNLDASAFPGLEMLPTHLNGVVSANGEGFDPETMVLNADVLLRESEINRQSIDSIKVDMLLENGIAYVNHAFLKSAPAVAELTMRQNLFNFRDVENRLDFDLELLDLRGFAGLAGVDSLQAMGNMSGNIQADTLGNLELSSKLDLHSLQYDTIRVERMEGDAKADIARETSYNADLVIRSPSIGDRSIRDISVVTEGNVGEQAVSGSYNFEFNVENESGFSKRADYLVADSVLIHTREMQFVDPAGIYRLQQPFNVVFADERVQVETISLVSDRESELSMALDKKPDEPWSGFFAADSVDLGQIQYVFLNDPLFEALFTGRIEFLFGEDQLEADAYADVTSFKRDHIELDSMRFALNIANQRLATDASVWHAGQNLMRSEFNLPFEPRDPDQLGDAFFEEEISGYLRVDPLDLMQFEEMLSGLGLDGMRGDFSLQTTLSGSAGSPEMYGELQLSEGALSGVAVDTLLLSWDYDHAHQNLELISRVHSLGQKAADISGRVPLHLDFRTLEFDGPKSDDPLDISIYTSEFNLAAFNDFLERDQLRNLEGRLDADIRIAGVFDAPEMDGSLNLSAGQIRVVPNEVTFRRIRLDALFEQGRINLERLAVQSSGSFNGRGHIDMDGLVPQDLDLRFNATNFRVFNTRDIEIFTGLDLRLDGSLQEPRLAGDVRWERGTLYLDDFGEREIEEVILDEEDRDIPEGPDFFERLAMEVNFSVDRNAFVRTRRDPELNLALRGEVDLVKAPFDEVQLFGDMGISSGHVTTFNKRFRLERGDVTFSGDPANPALDIRTLYQPRQQYEEINIYYVITGTLSDPEFEYESEPEMELQDIISYTLFGRPFHALAGWEQTVSGRSDGSLATNIAVDVLLDRIETLAADRLGIDVIEIENSRRGGGGTTIKAGKFISDRIFIAFLQELGGTDAGRQVLIEYLITRNLELVITAGDDYRSGVDMMWRYDY</sequence>
<evidence type="ECO:0000313" key="6">
    <source>
        <dbReference type="EMBL" id="MBP3192781.1"/>
    </source>
</evidence>
<evidence type="ECO:0000259" key="5">
    <source>
        <dbReference type="Pfam" id="PF04357"/>
    </source>
</evidence>
<dbReference type="InterPro" id="IPR007452">
    <property type="entry name" value="TamB_C"/>
</dbReference>
<dbReference type="RefSeq" id="WP_210511820.1">
    <property type="nucleotide sequence ID" value="NZ_JAFIDN010000006.1"/>
</dbReference>
<comment type="subcellular location">
    <subcellularLocation>
        <location evidence="1">Membrane</location>
        <topology evidence="1">Single-pass membrane protein</topology>
    </subcellularLocation>
</comment>
<feature type="domain" description="Translocation and assembly module TamB C-terminal" evidence="5">
    <location>
        <begin position="1148"/>
        <end position="1495"/>
    </location>
</feature>
<keyword evidence="3" id="KW-1133">Transmembrane helix</keyword>
<evidence type="ECO:0000256" key="2">
    <source>
        <dbReference type="ARBA" id="ARBA00022692"/>
    </source>
</evidence>